<dbReference type="InterPro" id="IPR056180">
    <property type="entry name" value="ZPR1_jr_dom"/>
</dbReference>
<keyword evidence="4" id="KW-0862">Zinc</keyword>
<dbReference type="Proteomes" id="UP001230188">
    <property type="component" value="Unassembled WGS sequence"/>
</dbReference>
<dbReference type="PANTHER" id="PTHR10876:SF0">
    <property type="entry name" value="ZINC FINGER PROTEIN ZPR1"/>
    <property type="match status" value="1"/>
</dbReference>
<evidence type="ECO:0000313" key="8">
    <source>
        <dbReference type="Proteomes" id="UP001230188"/>
    </source>
</evidence>
<evidence type="ECO:0000259" key="6">
    <source>
        <dbReference type="SMART" id="SM00709"/>
    </source>
</evidence>
<dbReference type="InterPro" id="IPR004457">
    <property type="entry name" value="Znf_ZPR1"/>
</dbReference>
<dbReference type="InterPro" id="IPR042452">
    <property type="entry name" value="ZPR1_Znf1/2"/>
</dbReference>
<dbReference type="GO" id="GO:0008270">
    <property type="term" value="F:zinc ion binding"/>
    <property type="evidence" value="ECO:0007669"/>
    <property type="project" value="UniProtKB-KW"/>
</dbReference>
<evidence type="ECO:0000256" key="4">
    <source>
        <dbReference type="ARBA" id="ARBA00022833"/>
    </source>
</evidence>
<dbReference type="SMART" id="SM00709">
    <property type="entry name" value="Zpr1"/>
    <property type="match status" value="1"/>
</dbReference>
<dbReference type="InterPro" id="IPR042451">
    <property type="entry name" value="ZPR1_A/B_dom"/>
</dbReference>
<feature type="compositionally biased region" description="Polar residues" evidence="5">
    <location>
        <begin position="431"/>
        <end position="441"/>
    </location>
</feature>
<dbReference type="PANTHER" id="PTHR10876">
    <property type="entry name" value="ZINC FINGER PROTEIN ZPR1"/>
    <property type="match status" value="1"/>
</dbReference>
<comment type="similarity">
    <text evidence="1">Belongs to the ZPR1 family.</text>
</comment>
<dbReference type="Gene3D" id="2.20.25.420">
    <property type="entry name" value="ZPR1, zinc finger domain"/>
    <property type="match status" value="1"/>
</dbReference>
<reference evidence="7" key="1">
    <citation type="submission" date="2023-01" db="EMBL/GenBank/DDBJ databases">
        <title>Metagenome sequencing of chrysophaentin producing Chrysophaeum taylorii.</title>
        <authorList>
            <person name="Davison J."/>
            <person name="Bewley C."/>
        </authorList>
    </citation>
    <scope>NUCLEOTIDE SEQUENCE</scope>
    <source>
        <strain evidence="7">NIES-1699</strain>
    </source>
</reference>
<keyword evidence="8" id="KW-1185">Reference proteome</keyword>
<evidence type="ECO:0000256" key="3">
    <source>
        <dbReference type="ARBA" id="ARBA00022771"/>
    </source>
</evidence>
<dbReference type="GO" id="GO:0005634">
    <property type="term" value="C:nucleus"/>
    <property type="evidence" value="ECO:0007669"/>
    <property type="project" value="TreeGrafter"/>
</dbReference>
<dbReference type="Pfam" id="PF03367">
    <property type="entry name" value="Zn_ribbon_ZPR1"/>
    <property type="match status" value="1"/>
</dbReference>
<gene>
    <name evidence="7" type="ORF">CTAYLR_005330</name>
</gene>
<feature type="region of interest" description="Disordered" evidence="5">
    <location>
        <begin position="399"/>
        <end position="441"/>
    </location>
</feature>
<keyword evidence="3" id="KW-0863">Zinc-finger</keyword>
<dbReference type="Gene3D" id="2.60.120.1040">
    <property type="entry name" value="ZPR1, A/B domain"/>
    <property type="match status" value="1"/>
</dbReference>
<accession>A0AAD7U8U2</accession>
<dbReference type="InterPro" id="IPR040141">
    <property type="entry name" value="ZPR1"/>
</dbReference>
<evidence type="ECO:0000313" key="7">
    <source>
        <dbReference type="EMBL" id="KAJ8599314.1"/>
    </source>
</evidence>
<dbReference type="AlphaFoldDB" id="A0AAD7U8U2"/>
<proteinExistence type="inferred from homology"/>
<evidence type="ECO:0000256" key="5">
    <source>
        <dbReference type="SAM" id="MobiDB-lite"/>
    </source>
</evidence>
<name>A0AAD7U8U2_9STRA</name>
<evidence type="ECO:0000256" key="2">
    <source>
        <dbReference type="ARBA" id="ARBA00022723"/>
    </source>
</evidence>
<feature type="domain" description="Zinc finger ZPR1-type" evidence="6">
    <location>
        <begin position="181"/>
        <end position="335"/>
    </location>
</feature>
<protein>
    <recommendedName>
        <fullName evidence="6">Zinc finger ZPR1-type domain-containing protein</fullName>
    </recommendedName>
</protein>
<sequence>MSITLDFARTKPFACSEPSPPKVDRLAMTFEALAAVAGTVQREAESAALRDLTSGRYEVYGEAVAASGAQFDVSGQLELLENWSVRGSLGDGPVIDGRWNEDTLQFTLLYNGSLRYSYDVAGRSWRGSEGDYGELRVSLTRTVSAEATKARNRAADVAGLEAQVPGGNEACRVRHASSVAVPCATCDADDGVSSRLAFFDLDIPNFGRSELVSFSCDDCGYKYNKVRATTPVGAKGRTICAKVVDHRDLSRHVVLSETARVKIPQLDVEMDVEAKYTTLEGLVRAFIATLGGVPIASDGGRLEAADFEAKVGRLLETCGFDVDIEDPAAQSWISGEVETRDWVRTPEQEAELGIAKLSVTPTTAARFPAALSPSSSEGGTMTLMRACEALSAEYTREYVGQRDDGKVGSSPHPSRPPADRGAQPPVAQHPVGNNNCYAEVD</sequence>
<organism evidence="7 8">
    <name type="scientific">Chrysophaeum taylorii</name>
    <dbReference type="NCBI Taxonomy" id="2483200"/>
    <lineage>
        <taxon>Eukaryota</taxon>
        <taxon>Sar</taxon>
        <taxon>Stramenopiles</taxon>
        <taxon>Ochrophyta</taxon>
        <taxon>Pelagophyceae</taxon>
        <taxon>Pelagomonadales</taxon>
        <taxon>Pelagomonadaceae</taxon>
        <taxon>Chrysophaeum</taxon>
    </lineage>
</organism>
<evidence type="ECO:0000256" key="1">
    <source>
        <dbReference type="ARBA" id="ARBA00008354"/>
    </source>
</evidence>
<dbReference type="EMBL" id="JAQMWT010000572">
    <property type="protein sequence ID" value="KAJ8599314.1"/>
    <property type="molecule type" value="Genomic_DNA"/>
</dbReference>
<dbReference type="Pfam" id="PF22794">
    <property type="entry name" value="jr-ZPR1"/>
    <property type="match status" value="1"/>
</dbReference>
<comment type="caution">
    <text evidence="7">The sequence shown here is derived from an EMBL/GenBank/DDBJ whole genome shotgun (WGS) entry which is preliminary data.</text>
</comment>
<keyword evidence="2" id="KW-0479">Metal-binding</keyword>